<reference evidence="2 3" key="1">
    <citation type="submission" date="2024-02" db="EMBL/GenBank/DDBJ databases">
        <title>De novo assembly and annotation of 12 fungi associated with fruit tree decline syndrome in Ontario, Canada.</title>
        <authorList>
            <person name="Sulman M."/>
            <person name="Ellouze W."/>
            <person name="Ilyukhin E."/>
        </authorList>
    </citation>
    <scope>NUCLEOTIDE SEQUENCE [LARGE SCALE GENOMIC DNA]</scope>
    <source>
        <strain evidence="2 3">M42-189</strain>
    </source>
</reference>
<feature type="region of interest" description="Disordered" evidence="1">
    <location>
        <begin position="161"/>
        <end position="226"/>
    </location>
</feature>
<feature type="region of interest" description="Disordered" evidence="1">
    <location>
        <begin position="336"/>
        <end position="366"/>
    </location>
</feature>
<sequence length="429" mass="46032">MPALNGKRRRNALTTPSKNAPSVMGPLTTPQMQGNAVGGGLTPNAGVTAEQIRAMRSTTPAPNTPDGSLAGGASSAPPSTYTPLSASQQQLFRRWFANKVTGIAKNNQTSGSASEADFLILSDDVAVRNQAVQNVYNFYVRKGIDVKAQFLKEVQQSQARQQQQKSQVETQTGAPSTMQMNAQPGAAPTIPQNGNTQDGNLFNWLPSVAEPTKQPSLPPPRRSPRLQASQLANTSGILPNAGQMRNPMQHPPALYSQEAMRALSNINALRQAPTMNNSFTPNGFAPLRPQKPMPNNAWNSPAAATNLFQANIPTFPLPQPGQNGGLQQHNGAFQQNNGGFQQNNGGYPQNNGRFQQNNGGFQQNNGAFQKNNRAFQQNNGAFQQNNGGYQFIDDDLEITGSKRKIGTADDDNEPPKRKKAGPNGPASQP</sequence>
<feature type="compositionally biased region" description="Polar residues" evidence="1">
    <location>
        <begin position="190"/>
        <end position="200"/>
    </location>
</feature>
<feature type="compositionally biased region" description="Low complexity" evidence="1">
    <location>
        <begin position="65"/>
        <end position="79"/>
    </location>
</feature>
<dbReference type="EMBL" id="JAKJXO020000020">
    <property type="protein sequence ID" value="KAL1592677.1"/>
    <property type="molecule type" value="Genomic_DNA"/>
</dbReference>
<evidence type="ECO:0000313" key="2">
    <source>
        <dbReference type="EMBL" id="KAL1592677.1"/>
    </source>
</evidence>
<gene>
    <name evidence="2" type="ORF">SLS60_011093</name>
</gene>
<feature type="region of interest" description="Disordered" evidence="1">
    <location>
        <begin position="1"/>
        <end position="44"/>
    </location>
</feature>
<feature type="compositionally biased region" description="Basic residues" evidence="1">
    <location>
        <begin position="1"/>
        <end position="11"/>
    </location>
</feature>
<dbReference type="Proteomes" id="UP001521785">
    <property type="component" value="Unassembled WGS sequence"/>
</dbReference>
<feature type="compositionally biased region" description="Polar residues" evidence="1">
    <location>
        <begin position="172"/>
        <end position="182"/>
    </location>
</feature>
<feature type="compositionally biased region" description="Low complexity" evidence="1">
    <location>
        <begin position="161"/>
        <end position="171"/>
    </location>
</feature>
<name>A0ABR3QLF5_9PLEO</name>
<feature type="region of interest" description="Disordered" evidence="1">
    <location>
        <begin position="57"/>
        <end position="85"/>
    </location>
</feature>
<organism evidence="2 3">
    <name type="scientific">Paraconiothyrium brasiliense</name>
    <dbReference type="NCBI Taxonomy" id="300254"/>
    <lineage>
        <taxon>Eukaryota</taxon>
        <taxon>Fungi</taxon>
        <taxon>Dikarya</taxon>
        <taxon>Ascomycota</taxon>
        <taxon>Pezizomycotina</taxon>
        <taxon>Dothideomycetes</taxon>
        <taxon>Pleosporomycetidae</taxon>
        <taxon>Pleosporales</taxon>
        <taxon>Massarineae</taxon>
        <taxon>Didymosphaeriaceae</taxon>
        <taxon>Paraconiothyrium</taxon>
    </lineage>
</organism>
<comment type="caution">
    <text evidence="2">The sequence shown here is derived from an EMBL/GenBank/DDBJ whole genome shotgun (WGS) entry which is preliminary data.</text>
</comment>
<feature type="region of interest" description="Disordered" evidence="1">
    <location>
        <begin position="400"/>
        <end position="429"/>
    </location>
</feature>
<evidence type="ECO:0000256" key="1">
    <source>
        <dbReference type="SAM" id="MobiDB-lite"/>
    </source>
</evidence>
<evidence type="ECO:0000313" key="3">
    <source>
        <dbReference type="Proteomes" id="UP001521785"/>
    </source>
</evidence>
<protein>
    <submittedName>
        <fullName evidence="2">Uncharacterized protein</fullName>
    </submittedName>
</protein>
<keyword evidence="3" id="KW-1185">Reference proteome</keyword>
<proteinExistence type="predicted"/>
<accession>A0ABR3QLF5</accession>